<evidence type="ECO:0000259" key="11">
    <source>
        <dbReference type="Pfam" id="PF25994"/>
    </source>
</evidence>
<name>A0A0M6Y058_9HYPH</name>
<keyword evidence="14" id="KW-1185">Reference proteome</keyword>
<keyword evidence="3 9" id="KW-0813">Transport</keyword>
<dbReference type="InterPro" id="IPR010129">
    <property type="entry name" value="T1SS_HlyD"/>
</dbReference>
<dbReference type="GO" id="GO:0005886">
    <property type="term" value="C:plasma membrane"/>
    <property type="evidence" value="ECO:0007669"/>
    <property type="project" value="UniProtKB-SubCell"/>
</dbReference>
<dbReference type="AlphaFoldDB" id="A0A0M6Y058"/>
<evidence type="ECO:0000256" key="2">
    <source>
        <dbReference type="ARBA" id="ARBA00009477"/>
    </source>
</evidence>
<dbReference type="GO" id="GO:0009306">
    <property type="term" value="P:protein secretion"/>
    <property type="evidence" value="ECO:0007669"/>
    <property type="project" value="InterPro"/>
</dbReference>
<keyword evidence="7" id="KW-1133">Transmembrane helix</keyword>
<proteinExistence type="inferred from homology"/>
<dbReference type="PROSITE" id="PS00543">
    <property type="entry name" value="HLYD_FAMILY"/>
    <property type="match status" value="1"/>
</dbReference>
<evidence type="ECO:0000256" key="8">
    <source>
        <dbReference type="ARBA" id="ARBA00023136"/>
    </source>
</evidence>
<dbReference type="NCBIfam" id="TIGR01843">
    <property type="entry name" value="type_I_hlyD"/>
    <property type="match status" value="1"/>
</dbReference>
<dbReference type="PANTHER" id="PTHR30386:SF26">
    <property type="entry name" value="TRANSPORT PROTEIN COMB"/>
    <property type="match status" value="1"/>
</dbReference>
<dbReference type="Proteomes" id="UP000048926">
    <property type="component" value="Unassembled WGS sequence"/>
</dbReference>
<keyword evidence="10" id="KW-0175">Coiled coil</keyword>
<dbReference type="PRINTS" id="PR01490">
    <property type="entry name" value="RTXTOXIND"/>
</dbReference>
<evidence type="ECO:0000313" key="13">
    <source>
        <dbReference type="EMBL" id="CTQ42229.1"/>
    </source>
</evidence>
<comment type="similarity">
    <text evidence="2 9">Belongs to the membrane fusion protein (MFP) (TC 8.A.1) family.</text>
</comment>
<gene>
    <name evidence="13" type="primary">hlyD_1</name>
    <name evidence="13" type="ORF">LAL4801_00654</name>
</gene>
<evidence type="ECO:0000256" key="9">
    <source>
        <dbReference type="RuleBase" id="RU365093"/>
    </source>
</evidence>
<dbReference type="Pfam" id="PF25994">
    <property type="entry name" value="HH_AprE"/>
    <property type="match status" value="1"/>
</dbReference>
<dbReference type="RefSeq" id="WP_055654193.1">
    <property type="nucleotide sequence ID" value="NZ_CXST01000001.1"/>
</dbReference>
<dbReference type="Gene3D" id="2.40.30.170">
    <property type="match status" value="1"/>
</dbReference>
<evidence type="ECO:0000256" key="3">
    <source>
        <dbReference type="ARBA" id="ARBA00022448"/>
    </source>
</evidence>
<evidence type="ECO:0000256" key="10">
    <source>
        <dbReference type="SAM" id="Coils"/>
    </source>
</evidence>
<evidence type="ECO:0000256" key="1">
    <source>
        <dbReference type="ARBA" id="ARBA00004377"/>
    </source>
</evidence>
<feature type="domain" description="AprE-like long alpha-helical hairpin" evidence="11">
    <location>
        <begin position="146"/>
        <end position="284"/>
    </location>
</feature>
<evidence type="ECO:0000256" key="6">
    <source>
        <dbReference type="ARBA" id="ARBA00022692"/>
    </source>
</evidence>
<dbReference type="InterPro" id="IPR058781">
    <property type="entry name" value="HH_AprE-like"/>
</dbReference>
<evidence type="ECO:0000313" key="14">
    <source>
        <dbReference type="Proteomes" id="UP000048926"/>
    </source>
</evidence>
<accession>A0A0M6Y058</accession>
<comment type="subcellular location">
    <subcellularLocation>
        <location evidence="1 9">Cell inner membrane</location>
        <topology evidence="1 9">Single-pass membrane protein</topology>
    </subcellularLocation>
</comment>
<keyword evidence="5 9" id="KW-0997">Cell inner membrane</keyword>
<evidence type="ECO:0000259" key="12">
    <source>
        <dbReference type="Pfam" id="PF26002"/>
    </source>
</evidence>
<protein>
    <recommendedName>
        <fullName evidence="9">Membrane fusion protein (MFP) family protein</fullName>
    </recommendedName>
</protein>
<dbReference type="OrthoDB" id="9810980at2"/>
<dbReference type="InterPro" id="IPR050739">
    <property type="entry name" value="MFP"/>
</dbReference>
<keyword evidence="4 9" id="KW-1003">Cell membrane</keyword>
<sequence>MFIRKTTADNFSLDIPLELEEGPPPVAYRRVLQVLSLTAAAFLAWAAIGQVREVASATGEIVPAGKVQTVGHLEGGIVAEVLVQEGQLVEIGTPIVRLQETAASSDLEKVQTRLKFLATEEQRLGNPGLGSAANGLRLGADAGFSEAQQAAYDAQRLALEKEQQALKARVSEKQAELASILERIALQETQIEIQQEQYKIQENLFEQGYTSKRRFLEAKSSLQNAQSLLSELNGMSGSVRAQLTEATASLERSIAVAEEEQAVERSRVAQERSELTFEADKQKDRYDRLFVRAPVSGHIKALYLKGPGSVLAPGDVVAEIVPSDSDLVAEVRVSPRDIGHVDVGDEAEIAVTTFDPNIEGTLKGEVSVISASSFRDEYGNYYFKALIPLKTNTIGQGARAETISPGMVVDAKIVTGSKSVLQYMLKPVTRAIGDPLSER</sequence>
<dbReference type="SUPFAM" id="SSF56954">
    <property type="entry name" value="Outer membrane efflux proteins (OEP)"/>
    <property type="match status" value="1"/>
</dbReference>
<evidence type="ECO:0000256" key="5">
    <source>
        <dbReference type="ARBA" id="ARBA00022519"/>
    </source>
</evidence>
<dbReference type="PANTHER" id="PTHR30386">
    <property type="entry name" value="MEMBRANE FUSION SUBUNIT OF EMRAB-TOLC MULTIDRUG EFFLUX PUMP"/>
    <property type="match status" value="1"/>
</dbReference>
<dbReference type="InterPro" id="IPR058982">
    <property type="entry name" value="Beta-barrel_AprE"/>
</dbReference>
<reference evidence="14" key="1">
    <citation type="submission" date="2015-07" db="EMBL/GenBank/DDBJ databases">
        <authorList>
            <person name="Rodrigo-Torres Lidia"/>
            <person name="Arahal R.David."/>
        </authorList>
    </citation>
    <scope>NUCLEOTIDE SEQUENCE [LARGE SCALE GENOMIC DNA]</scope>
    <source>
        <strain evidence="14">CECT 4801</strain>
    </source>
</reference>
<dbReference type="STRING" id="187304.B0E33_26825"/>
<dbReference type="EMBL" id="CXST01000001">
    <property type="protein sequence ID" value="CTQ42229.1"/>
    <property type="molecule type" value="Genomic_DNA"/>
</dbReference>
<dbReference type="GO" id="GO:0015562">
    <property type="term" value="F:efflux transmembrane transporter activity"/>
    <property type="evidence" value="ECO:0007669"/>
    <property type="project" value="InterPro"/>
</dbReference>
<feature type="coiled-coil region" evidence="10">
    <location>
        <begin position="156"/>
        <end position="197"/>
    </location>
</feature>
<keyword evidence="6" id="KW-0812">Transmembrane</keyword>
<evidence type="ECO:0000256" key="7">
    <source>
        <dbReference type="ARBA" id="ARBA00022989"/>
    </source>
</evidence>
<keyword evidence="8" id="KW-0472">Membrane</keyword>
<dbReference type="Gene3D" id="1.20.1600.10">
    <property type="entry name" value="Outer membrane efflux proteins (OEP)"/>
    <property type="match status" value="1"/>
</dbReference>
<organism evidence="13 14">
    <name type="scientific">Roseibium aggregatum</name>
    <dbReference type="NCBI Taxonomy" id="187304"/>
    <lineage>
        <taxon>Bacteria</taxon>
        <taxon>Pseudomonadati</taxon>
        <taxon>Pseudomonadota</taxon>
        <taxon>Alphaproteobacteria</taxon>
        <taxon>Hyphomicrobiales</taxon>
        <taxon>Stappiaceae</taxon>
        <taxon>Roseibium</taxon>
    </lineage>
</organism>
<dbReference type="InterPro" id="IPR006144">
    <property type="entry name" value="Secretion_HlyD_CS"/>
</dbReference>
<evidence type="ECO:0000256" key="4">
    <source>
        <dbReference type="ARBA" id="ARBA00022475"/>
    </source>
</evidence>
<feature type="domain" description="AprE-like beta-barrel" evidence="12">
    <location>
        <begin position="327"/>
        <end position="416"/>
    </location>
</feature>
<dbReference type="Pfam" id="PF26002">
    <property type="entry name" value="Beta-barrel_AprE"/>
    <property type="match status" value="1"/>
</dbReference>